<evidence type="ECO:0000259" key="3">
    <source>
        <dbReference type="PROSITE" id="PS50977"/>
    </source>
</evidence>
<keyword evidence="5" id="KW-1185">Reference proteome</keyword>
<dbReference type="PANTHER" id="PTHR30328:SF54">
    <property type="entry name" value="HTH-TYPE TRANSCRIPTIONAL REPRESSOR SCO4008"/>
    <property type="match status" value="1"/>
</dbReference>
<dbReference type="PRINTS" id="PR00455">
    <property type="entry name" value="HTHTETR"/>
</dbReference>
<accession>A0A7W9GU16</accession>
<comment type="caution">
    <text evidence="4">The sequence shown here is derived from an EMBL/GenBank/DDBJ whole genome shotgun (WGS) entry which is preliminary data.</text>
</comment>
<dbReference type="SUPFAM" id="SSF46689">
    <property type="entry name" value="Homeodomain-like"/>
    <property type="match status" value="1"/>
</dbReference>
<dbReference type="GO" id="GO:0006355">
    <property type="term" value="P:regulation of DNA-templated transcription"/>
    <property type="evidence" value="ECO:0007669"/>
    <property type="project" value="UniProtKB-ARBA"/>
</dbReference>
<sequence>MTSPMPRDAEATRRRLLDAARDEFAAVGIAGARVDRIAAAAASNKAQIYHYFGSKDGLFDAVFDDLCRATLDAVPVDAGALPEYAGRLFDSYEERPWVQRLATWYRLERAGARPLEIVLESNAAKVKAIADAQAAGALPSTFTPVELLGLVLHLSGFWSSNTPEFDTAVDAIGSERRRAVVVRAVEAVLAAR</sequence>
<dbReference type="RefSeq" id="WP_221441227.1">
    <property type="nucleotide sequence ID" value="NZ_JACHMM010000001.1"/>
</dbReference>
<feature type="DNA-binding region" description="H-T-H motif" evidence="2">
    <location>
        <begin position="33"/>
        <end position="52"/>
    </location>
</feature>
<dbReference type="AlphaFoldDB" id="A0A7W9GU16"/>
<evidence type="ECO:0000313" key="5">
    <source>
        <dbReference type="Proteomes" id="UP000542813"/>
    </source>
</evidence>
<gene>
    <name evidence="4" type="ORF">HD601_004627</name>
</gene>
<dbReference type="GO" id="GO:0003677">
    <property type="term" value="F:DNA binding"/>
    <property type="evidence" value="ECO:0007669"/>
    <property type="project" value="UniProtKB-UniRule"/>
</dbReference>
<dbReference type="InterPro" id="IPR001647">
    <property type="entry name" value="HTH_TetR"/>
</dbReference>
<protein>
    <submittedName>
        <fullName evidence="4">AcrR family transcriptional regulator</fullName>
    </submittedName>
</protein>
<organism evidence="4 5">
    <name type="scientific">Jiangella mangrovi</name>
    <dbReference type="NCBI Taxonomy" id="1524084"/>
    <lineage>
        <taxon>Bacteria</taxon>
        <taxon>Bacillati</taxon>
        <taxon>Actinomycetota</taxon>
        <taxon>Actinomycetes</taxon>
        <taxon>Jiangellales</taxon>
        <taxon>Jiangellaceae</taxon>
        <taxon>Jiangella</taxon>
    </lineage>
</organism>
<dbReference type="Gene3D" id="1.10.357.10">
    <property type="entry name" value="Tetracycline Repressor, domain 2"/>
    <property type="match status" value="1"/>
</dbReference>
<dbReference type="Proteomes" id="UP000542813">
    <property type="component" value="Unassembled WGS sequence"/>
</dbReference>
<dbReference type="InterPro" id="IPR009057">
    <property type="entry name" value="Homeodomain-like_sf"/>
</dbReference>
<dbReference type="InterPro" id="IPR041467">
    <property type="entry name" value="Sco4008_C"/>
</dbReference>
<dbReference type="SUPFAM" id="SSF48498">
    <property type="entry name" value="Tetracyclin repressor-like, C-terminal domain"/>
    <property type="match status" value="1"/>
</dbReference>
<dbReference type="Pfam" id="PF17926">
    <property type="entry name" value="TetR_C_21"/>
    <property type="match status" value="1"/>
</dbReference>
<dbReference type="PANTHER" id="PTHR30328">
    <property type="entry name" value="TRANSCRIPTIONAL REPRESSOR"/>
    <property type="match status" value="1"/>
</dbReference>
<dbReference type="InterPro" id="IPR036271">
    <property type="entry name" value="Tet_transcr_reg_TetR-rel_C_sf"/>
</dbReference>
<dbReference type="Pfam" id="PF00440">
    <property type="entry name" value="TetR_N"/>
    <property type="match status" value="1"/>
</dbReference>
<proteinExistence type="predicted"/>
<evidence type="ECO:0000256" key="1">
    <source>
        <dbReference type="ARBA" id="ARBA00023125"/>
    </source>
</evidence>
<evidence type="ECO:0000256" key="2">
    <source>
        <dbReference type="PROSITE-ProRule" id="PRU00335"/>
    </source>
</evidence>
<evidence type="ECO:0000313" key="4">
    <source>
        <dbReference type="EMBL" id="MBB5790052.1"/>
    </source>
</evidence>
<reference evidence="4 5" key="1">
    <citation type="submission" date="2020-08" db="EMBL/GenBank/DDBJ databases">
        <title>Sequencing the genomes of 1000 actinobacteria strains.</title>
        <authorList>
            <person name="Klenk H.-P."/>
        </authorList>
    </citation>
    <scope>NUCLEOTIDE SEQUENCE [LARGE SCALE GENOMIC DNA]</scope>
    <source>
        <strain evidence="4 5">DSM 102122</strain>
    </source>
</reference>
<feature type="domain" description="HTH tetR-type" evidence="3">
    <location>
        <begin position="10"/>
        <end position="70"/>
    </location>
</feature>
<name>A0A7W9GU16_9ACTN</name>
<dbReference type="InterPro" id="IPR050109">
    <property type="entry name" value="HTH-type_TetR-like_transc_reg"/>
</dbReference>
<dbReference type="PROSITE" id="PS50977">
    <property type="entry name" value="HTH_TETR_2"/>
    <property type="match status" value="1"/>
</dbReference>
<keyword evidence="1 2" id="KW-0238">DNA-binding</keyword>
<dbReference type="EMBL" id="JACHMM010000001">
    <property type="protein sequence ID" value="MBB5790052.1"/>
    <property type="molecule type" value="Genomic_DNA"/>
</dbReference>